<dbReference type="InParanoid" id="A0A194WUW5"/>
<keyword evidence="5 7" id="KW-0472">Membrane</keyword>
<dbReference type="Proteomes" id="UP000070700">
    <property type="component" value="Unassembled WGS sequence"/>
</dbReference>
<evidence type="ECO:0000259" key="8">
    <source>
        <dbReference type="PROSITE" id="PS50850"/>
    </source>
</evidence>
<dbReference type="InterPro" id="IPR011701">
    <property type="entry name" value="MFS"/>
</dbReference>
<accession>A0A194WUW5</accession>
<keyword evidence="10" id="KW-1185">Reference proteome</keyword>
<evidence type="ECO:0000256" key="7">
    <source>
        <dbReference type="SAM" id="Phobius"/>
    </source>
</evidence>
<feature type="transmembrane region" description="Helical" evidence="7">
    <location>
        <begin position="243"/>
        <end position="264"/>
    </location>
</feature>
<dbReference type="OrthoDB" id="10021397at2759"/>
<feature type="compositionally biased region" description="Basic and acidic residues" evidence="6">
    <location>
        <begin position="1"/>
        <end position="17"/>
    </location>
</feature>
<feature type="transmembrane region" description="Helical" evidence="7">
    <location>
        <begin position="144"/>
        <end position="163"/>
    </location>
</feature>
<feature type="transmembrane region" description="Helical" evidence="7">
    <location>
        <begin position="349"/>
        <end position="368"/>
    </location>
</feature>
<evidence type="ECO:0000256" key="5">
    <source>
        <dbReference type="ARBA" id="ARBA00023136"/>
    </source>
</evidence>
<evidence type="ECO:0000256" key="3">
    <source>
        <dbReference type="ARBA" id="ARBA00022692"/>
    </source>
</evidence>
<evidence type="ECO:0000313" key="10">
    <source>
        <dbReference type="Proteomes" id="UP000070700"/>
    </source>
</evidence>
<evidence type="ECO:0000256" key="1">
    <source>
        <dbReference type="ARBA" id="ARBA00004141"/>
    </source>
</evidence>
<evidence type="ECO:0000256" key="4">
    <source>
        <dbReference type="ARBA" id="ARBA00022989"/>
    </source>
</evidence>
<dbReference type="GeneID" id="28832706"/>
<feature type="domain" description="Major facilitator superfamily (MFS) profile" evidence="8">
    <location>
        <begin position="49"/>
        <end position="510"/>
    </location>
</feature>
<dbReference type="RefSeq" id="XP_018065809.1">
    <property type="nucleotide sequence ID" value="XM_018222980.1"/>
</dbReference>
<name>A0A194WUW5_MOLSC</name>
<feature type="transmembrane region" description="Helical" evidence="7">
    <location>
        <begin position="487"/>
        <end position="507"/>
    </location>
</feature>
<evidence type="ECO:0000256" key="6">
    <source>
        <dbReference type="SAM" id="MobiDB-lite"/>
    </source>
</evidence>
<dbReference type="PROSITE" id="PS50850">
    <property type="entry name" value="MFS"/>
    <property type="match status" value="1"/>
</dbReference>
<keyword evidence="2" id="KW-0813">Transport</keyword>
<feature type="transmembrane region" description="Helical" evidence="7">
    <location>
        <begin position="84"/>
        <end position="102"/>
    </location>
</feature>
<feature type="transmembrane region" description="Helical" evidence="7">
    <location>
        <begin position="216"/>
        <end position="237"/>
    </location>
</feature>
<keyword evidence="3 7" id="KW-0812">Transmembrane</keyword>
<dbReference type="Pfam" id="PF07690">
    <property type="entry name" value="MFS_1"/>
    <property type="match status" value="1"/>
</dbReference>
<dbReference type="FunCoup" id="A0A194WUW5">
    <property type="interactions" value="83"/>
</dbReference>
<feature type="region of interest" description="Disordered" evidence="6">
    <location>
        <begin position="1"/>
        <end position="27"/>
    </location>
</feature>
<evidence type="ECO:0000256" key="2">
    <source>
        <dbReference type="ARBA" id="ARBA00022448"/>
    </source>
</evidence>
<organism evidence="9 10">
    <name type="scientific">Mollisia scopiformis</name>
    <name type="common">Conifer needle endophyte fungus</name>
    <name type="synonym">Phialocephala scopiformis</name>
    <dbReference type="NCBI Taxonomy" id="149040"/>
    <lineage>
        <taxon>Eukaryota</taxon>
        <taxon>Fungi</taxon>
        <taxon>Dikarya</taxon>
        <taxon>Ascomycota</taxon>
        <taxon>Pezizomycotina</taxon>
        <taxon>Leotiomycetes</taxon>
        <taxon>Helotiales</taxon>
        <taxon>Mollisiaceae</taxon>
        <taxon>Mollisia</taxon>
    </lineage>
</organism>
<dbReference type="SUPFAM" id="SSF103473">
    <property type="entry name" value="MFS general substrate transporter"/>
    <property type="match status" value="1"/>
</dbReference>
<gene>
    <name evidence="9" type="ORF">LY89DRAFT_786385</name>
</gene>
<feature type="transmembrane region" description="Helical" evidence="7">
    <location>
        <begin position="114"/>
        <end position="132"/>
    </location>
</feature>
<reference evidence="9 10" key="1">
    <citation type="submission" date="2015-10" db="EMBL/GenBank/DDBJ databases">
        <title>Full genome of DAOMC 229536 Phialocephala scopiformis, a fungal endophyte of spruce producing the potent anti-insectan compound rugulosin.</title>
        <authorList>
            <consortium name="DOE Joint Genome Institute"/>
            <person name="Walker A.K."/>
            <person name="Frasz S.L."/>
            <person name="Seifert K.A."/>
            <person name="Miller J.D."/>
            <person name="Mondo S.J."/>
            <person name="Labutti K."/>
            <person name="Lipzen A."/>
            <person name="Dockter R."/>
            <person name="Kennedy M."/>
            <person name="Grigoriev I.V."/>
            <person name="Spatafora J.W."/>
        </authorList>
    </citation>
    <scope>NUCLEOTIDE SEQUENCE [LARGE SCALE GENOMIC DNA]</scope>
    <source>
        <strain evidence="9 10">CBS 120377</strain>
    </source>
</reference>
<dbReference type="InterPro" id="IPR036259">
    <property type="entry name" value="MFS_trans_sf"/>
</dbReference>
<sequence>MSISADAEKSQNEKSETPRQIGTPEDILGNDDAITEEAATLAGWKLLAISFSVILSIFLASLDLTIVATVISYLTSEFYALDDVAWYSSVLLLTVATTQGIWGKAFKYFDIKLIYLLSIFTFELGSLVCAVAPNSSTFIAGRAITGLGAAGTFSGSYIVIGVSAPAKQRPALTGLFFYINLPCGGVAAAFVLMFLRIPSNIKVTGVSFKEKVLQMDFPGVALSIGAMLCYMFALQWGGTTKPWVSADVVGTLVGFVVLALAFIIREYYQGDRAFLPRSVLKNRMIVLVALYCFFLAGVFYIFLFLLPVYFQAVKGTDVIESGIRQVPLILSITLLQIIVGTVISVTSHFNIFIILSRILSTVASGLWISVSADAGHSVWIGYQVLAGIGIGAGLTVPIIVTQAIMDPQDIALATAVVIFGQSTGGTIILPAATSIFQNILLKTLSRTAPSIPAAQIVAVGATNLQSKFTAAQLPGIRAAYIKGLHDAFILSAALSAMSLILACCFPWRNLRKKKEVEDTNGVNERRSAINDSPAKEA</sequence>
<dbReference type="InterPro" id="IPR020846">
    <property type="entry name" value="MFS_dom"/>
</dbReference>
<feature type="transmembrane region" description="Helical" evidence="7">
    <location>
        <begin position="175"/>
        <end position="195"/>
    </location>
</feature>
<feature type="transmembrane region" description="Helical" evidence="7">
    <location>
        <begin position="322"/>
        <end position="342"/>
    </location>
</feature>
<dbReference type="GO" id="GO:0005886">
    <property type="term" value="C:plasma membrane"/>
    <property type="evidence" value="ECO:0007669"/>
    <property type="project" value="TreeGrafter"/>
</dbReference>
<feature type="transmembrane region" description="Helical" evidence="7">
    <location>
        <begin position="46"/>
        <end position="72"/>
    </location>
</feature>
<feature type="compositionally biased region" description="Basic and acidic residues" evidence="6">
    <location>
        <begin position="523"/>
        <end position="537"/>
    </location>
</feature>
<proteinExistence type="predicted"/>
<protein>
    <submittedName>
        <fullName evidence="9">Putative gliotoxin efflux pump</fullName>
    </submittedName>
</protein>
<feature type="transmembrane region" description="Helical" evidence="7">
    <location>
        <begin position="285"/>
        <end position="310"/>
    </location>
</feature>
<dbReference type="PANTHER" id="PTHR23501">
    <property type="entry name" value="MAJOR FACILITATOR SUPERFAMILY"/>
    <property type="match status" value="1"/>
</dbReference>
<feature type="transmembrane region" description="Helical" evidence="7">
    <location>
        <begin position="380"/>
        <end position="400"/>
    </location>
</feature>
<dbReference type="KEGG" id="psco:LY89DRAFT_786385"/>
<dbReference type="GO" id="GO:0022857">
    <property type="term" value="F:transmembrane transporter activity"/>
    <property type="evidence" value="ECO:0007669"/>
    <property type="project" value="InterPro"/>
</dbReference>
<comment type="subcellular location">
    <subcellularLocation>
        <location evidence="1">Membrane</location>
        <topology evidence="1">Multi-pass membrane protein</topology>
    </subcellularLocation>
</comment>
<keyword evidence="4 7" id="KW-1133">Transmembrane helix</keyword>
<feature type="region of interest" description="Disordered" evidence="6">
    <location>
        <begin position="515"/>
        <end position="537"/>
    </location>
</feature>
<dbReference type="PANTHER" id="PTHR23501:SF177">
    <property type="entry name" value="MAJOR FACILITATOR SUPERFAMILY (MFS) PROFILE DOMAIN-CONTAINING PROTEIN-RELATED"/>
    <property type="match status" value="1"/>
</dbReference>
<dbReference type="AlphaFoldDB" id="A0A194WUW5"/>
<feature type="transmembrane region" description="Helical" evidence="7">
    <location>
        <begin position="412"/>
        <end position="436"/>
    </location>
</feature>
<dbReference type="Gene3D" id="1.20.1250.20">
    <property type="entry name" value="MFS general substrate transporter like domains"/>
    <property type="match status" value="2"/>
</dbReference>
<dbReference type="EMBL" id="KQ947426">
    <property type="protein sequence ID" value="KUJ11454.1"/>
    <property type="molecule type" value="Genomic_DNA"/>
</dbReference>
<evidence type="ECO:0000313" key="9">
    <source>
        <dbReference type="EMBL" id="KUJ11454.1"/>
    </source>
</evidence>